<feature type="non-terminal residue" evidence="7">
    <location>
        <position position="1"/>
    </location>
</feature>
<dbReference type="GO" id="GO:0016020">
    <property type="term" value="C:membrane"/>
    <property type="evidence" value="ECO:0007669"/>
    <property type="project" value="UniProtKB-SubCell"/>
</dbReference>
<dbReference type="InterPro" id="IPR000515">
    <property type="entry name" value="MetI-like"/>
</dbReference>
<dbReference type="Gene3D" id="1.10.3720.10">
    <property type="entry name" value="MetI-like"/>
    <property type="match status" value="1"/>
</dbReference>
<dbReference type="PANTHER" id="PTHR42727">
    <property type="entry name" value="PHOSPHATE TRANSPORT SYSTEM PERMEASE PROTEIN"/>
    <property type="match status" value="1"/>
</dbReference>
<evidence type="ECO:0000256" key="3">
    <source>
        <dbReference type="ARBA" id="ARBA00022989"/>
    </source>
</evidence>
<dbReference type="SUPFAM" id="SSF161098">
    <property type="entry name" value="MetI-like"/>
    <property type="match status" value="1"/>
</dbReference>
<protein>
    <recommendedName>
        <fullName evidence="6">ABC transmembrane type-1 domain-containing protein</fullName>
    </recommendedName>
</protein>
<feature type="transmembrane region" description="Helical" evidence="5">
    <location>
        <begin position="20"/>
        <end position="41"/>
    </location>
</feature>
<keyword evidence="3 5" id="KW-1133">Transmembrane helix</keyword>
<evidence type="ECO:0000313" key="7">
    <source>
        <dbReference type="EMBL" id="GAG48001.1"/>
    </source>
</evidence>
<dbReference type="GO" id="GO:0055085">
    <property type="term" value="P:transmembrane transport"/>
    <property type="evidence" value="ECO:0007669"/>
    <property type="project" value="InterPro"/>
</dbReference>
<evidence type="ECO:0000259" key="6">
    <source>
        <dbReference type="PROSITE" id="PS50928"/>
    </source>
</evidence>
<dbReference type="EMBL" id="BARS01057030">
    <property type="protein sequence ID" value="GAG48001.1"/>
    <property type="molecule type" value="Genomic_DNA"/>
</dbReference>
<dbReference type="InterPro" id="IPR035906">
    <property type="entry name" value="MetI-like_sf"/>
</dbReference>
<evidence type="ECO:0000256" key="2">
    <source>
        <dbReference type="ARBA" id="ARBA00022692"/>
    </source>
</evidence>
<comment type="subcellular location">
    <subcellularLocation>
        <location evidence="1">Membrane</location>
        <topology evidence="1">Multi-pass membrane protein</topology>
    </subcellularLocation>
</comment>
<evidence type="ECO:0000256" key="5">
    <source>
        <dbReference type="SAM" id="Phobius"/>
    </source>
</evidence>
<reference evidence="7" key="1">
    <citation type="journal article" date="2014" name="Front. Microbiol.">
        <title>High frequency of phylogenetically diverse reductive dehalogenase-homologous genes in deep subseafloor sedimentary metagenomes.</title>
        <authorList>
            <person name="Kawai M."/>
            <person name="Futagami T."/>
            <person name="Toyoda A."/>
            <person name="Takaki Y."/>
            <person name="Nishi S."/>
            <person name="Hori S."/>
            <person name="Arai W."/>
            <person name="Tsubouchi T."/>
            <person name="Morono Y."/>
            <person name="Uchiyama I."/>
            <person name="Ito T."/>
            <person name="Fujiyama A."/>
            <person name="Inagaki F."/>
            <person name="Takami H."/>
        </authorList>
    </citation>
    <scope>NUCLEOTIDE SEQUENCE</scope>
    <source>
        <strain evidence="7">Expedition CK06-06</strain>
    </source>
</reference>
<dbReference type="PROSITE" id="PS50928">
    <property type="entry name" value="ABC_TM1"/>
    <property type="match status" value="1"/>
</dbReference>
<accession>X0ZI69</accession>
<gene>
    <name evidence="7" type="ORF">S01H1_83781</name>
</gene>
<feature type="domain" description="ABC transmembrane type-1" evidence="6">
    <location>
        <begin position="1"/>
        <end position="154"/>
    </location>
</feature>
<evidence type="ECO:0000256" key="4">
    <source>
        <dbReference type="ARBA" id="ARBA00023136"/>
    </source>
</evidence>
<evidence type="ECO:0000256" key="1">
    <source>
        <dbReference type="ARBA" id="ARBA00004141"/>
    </source>
</evidence>
<sequence>FLGLLLVGPWLAELLDLDVPLFAGLGSLMLAFMAMPMIVSLSEDAIRAVPMTLRENSLALGATQWQTIWRVVLPAGRSGIIAAVLLGMGRAIGETMTVLMVTGNAAVIPLGLQGFLRPVRTMTATIAAEMGETAYNTPHYHALFAIGLLLFIIT</sequence>
<keyword evidence="4 5" id="KW-0472">Membrane</keyword>
<dbReference type="CDD" id="cd06261">
    <property type="entry name" value="TM_PBP2"/>
    <property type="match status" value="1"/>
</dbReference>
<dbReference type="PANTHER" id="PTHR42727:SF1">
    <property type="entry name" value="PHOSPHATE TRANSPORT SYSTEM PERMEASE"/>
    <property type="match status" value="1"/>
</dbReference>
<name>X0ZI69_9ZZZZ</name>
<organism evidence="7">
    <name type="scientific">marine sediment metagenome</name>
    <dbReference type="NCBI Taxonomy" id="412755"/>
    <lineage>
        <taxon>unclassified sequences</taxon>
        <taxon>metagenomes</taxon>
        <taxon>ecological metagenomes</taxon>
    </lineage>
</organism>
<dbReference type="AlphaFoldDB" id="X0ZI69"/>
<comment type="caution">
    <text evidence="7">The sequence shown here is derived from an EMBL/GenBank/DDBJ whole genome shotgun (WGS) entry which is preliminary data.</text>
</comment>
<feature type="non-terminal residue" evidence="7">
    <location>
        <position position="154"/>
    </location>
</feature>
<proteinExistence type="predicted"/>
<feature type="transmembrane region" description="Helical" evidence="5">
    <location>
        <begin position="96"/>
        <end position="116"/>
    </location>
</feature>
<keyword evidence="2 5" id="KW-0812">Transmembrane</keyword>
<dbReference type="Pfam" id="PF00528">
    <property type="entry name" value="BPD_transp_1"/>
    <property type="match status" value="1"/>
</dbReference>